<dbReference type="FunFam" id="3.40.800.20:FF:000005">
    <property type="entry name" value="histone deacetylase 6"/>
    <property type="match status" value="1"/>
</dbReference>
<evidence type="ECO:0000256" key="4">
    <source>
        <dbReference type="ARBA" id="ARBA00022490"/>
    </source>
</evidence>
<comment type="subcellular location">
    <subcellularLocation>
        <location evidence="2">Cytoplasm</location>
    </subcellularLocation>
    <subcellularLocation>
        <location evidence="1">Nucleus</location>
    </subcellularLocation>
</comment>
<reference evidence="11" key="2">
    <citation type="submission" date="2020-05" db="UniProtKB">
        <authorList>
            <consortium name="Ensembl"/>
        </authorList>
    </citation>
    <scope>IDENTIFICATION</scope>
</reference>
<evidence type="ECO:0000256" key="3">
    <source>
        <dbReference type="ARBA" id="ARBA00007738"/>
    </source>
</evidence>
<keyword evidence="4" id="KW-0963">Cytoplasm</keyword>
<dbReference type="InterPro" id="IPR023696">
    <property type="entry name" value="Ureohydrolase_dom_sf"/>
</dbReference>
<comment type="catalytic activity">
    <reaction evidence="8">
        <text>N(6)-(2E)-butenoyl-L-lysyl-[protein] + H2O = (2E)-2-butenoate + L-lysyl-[protein]</text>
        <dbReference type="Rhea" id="RHEA:69172"/>
        <dbReference type="Rhea" id="RHEA-COMP:9752"/>
        <dbReference type="Rhea" id="RHEA-COMP:13707"/>
        <dbReference type="ChEBI" id="CHEBI:15377"/>
        <dbReference type="ChEBI" id="CHEBI:29969"/>
        <dbReference type="ChEBI" id="CHEBI:35899"/>
        <dbReference type="ChEBI" id="CHEBI:137954"/>
    </reaction>
    <physiologicalReaction direction="left-to-right" evidence="8">
        <dbReference type="Rhea" id="RHEA:69173"/>
    </physiologicalReaction>
</comment>
<dbReference type="Gene3D" id="3.40.800.20">
    <property type="entry name" value="Histone deacetylase domain"/>
    <property type="match status" value="1"/>
</dbReference>
<dbReference type="Bgee" id="ENSXETG00000031474">
    <property type="expression patterns" value="Expressed in skeletal muscle tissue and 12 other cell types or tissues"/>
</dbReference>
<evidence type="ECO:0000313" key="11">
    <source>
        <dbReference type="Ensembl" id="ENSXETP00000064083"/>
    </source>
</evidence>
<dbReference type="InParanoid" id="A0A6I8Q6A6"/>
<dbReference type="SUPFAM" id="SSF52768">
    <property type="entry name" value="Arginase/deacetylase"/>
    <property type="match status" value="2"/>
</dbReference>
<accession>A0A6I8Q6A6</accession>
<dbReference type="GeneTree" id="ENSGT00940000160061"/>
<dbReference type="GO" id="GO:0141221">
    <property type="term" value="F:histone deacetylase activity, hydrolytic mechanism"/>
    <property type="evidence" value="ECO:0007669"/>
    <property type="project" value="UniProtKB-EC"/>
</dbReference>
<evidence type="ECO:0000256" key="7">
    <source>
        <dbReference type="ARBA" id="ARBA00049136"/>
    </source>
</evidence>
<dbReference type="FunCoup" id="A0A6I8Q6A6">
    <property type="interactions" value="1803"/>
</dbReference>
<dbReference type="PANTHER" id="PTHR10625:SF43">
    <property type="entry name" value="POLYAMINE DEACETYLASE HDAC10"/>
    <property type="match status" value="1"/>
</dbReference>
<dbReference type="Ensembl" id="ENSXETT00000065712">
    <property type="protein sequence ID" value="ENSXETP00000064083"/>
    <property type="gene ID" value="ENSXETG00000031474"/>
</dbReference>
<protein>
    <recommendedName>
        <fullName evidence="10">Histone deacetylase domain-containing protein</fullName>
    </recommendedName>
</protein>
<dbReference type="GO" id="GO:0005634">
    <property type="term" value="C:nucleus"/>
    <property type="evidence" value="ECO:0007669"/>
    <property type="project" value="UniProtKB-SubCell"/>
</dbReference>
<comment type="similarity">
    <text evidence="3">Belongs to the histone deacetylase family. HD type 2 subfamily.</text>
</comment>
<reference evidence="11" key="1">
    <citation type="journal article" date="2010" name="Science">
        <title>The genome of the Western clawed frog Xenopus tropicalis.</title>
        <authorList>
            <person name="Hellsten U."/>
            <person name="Harland R.M."/>
            <person name="Gilchrist M.J."/>
            <person name="Hendrix D."/>
            <person name="Jurka J."/>
            <person name="Kapitonov V."/>
            <person name="Ovcharenko I."/>
            <person name="Putnam N.H."/>
            <person name="Shu S."/>
            <person name="Taher L."/>
            <person name="Blitz I.L."/>
            <person name="Blumberg B."/>
            <person name="Dichmann D.S."/>
            <person name="Dubchak I."/>
            <person name="Amaya E."/>
            <person name="Detter J.C."/>
            <person name="Fletcher R."/>
            <person name="Gerhard D.S."/>
            <person name="Goodstein D."/>
            <person name="Graves T."/>
            <person name="Grigoriev I.V."/>
            <person name="Grimwood J."/>
            <person name="Kawashima T."/>
            <person name="Lindquist E."/>
            <person name="Lucas S.M."/>
            <person name="Mead P.E."/>
            <person name="Mitros T."/>
            <person name="Ogino H."/>
            <person name="Ohta Y."/>
            <person name="Poliakov A.V."/>
            <person name="Pollet N."/>
            <person name="Robert J."/>
            <person name="Salamov A."/>
            <person name="Sater A.K."/>
            <person name="Schmutz J."/>
            <person name="Terry A."/>
            <person name="Vize P.D."/>
            <person name="Warren W.C."/>
            <person name="Wells D."/>
            <person name="Wills A."/>
            <person name="Wilson R.K."/>
            <person name="Zimmerman L.B."/>
            <person name="Zorn A.M."/>
            <person name="Grainger R."/>
            <person name="Grammer T."/>
            <person name="Khokha M.K."/>
            <person name="Richardson P.M."/>
            <person name="Rokhsar D.S."/>
        </authorList>
    </citation>
    <scope>NUCLEOTIDE SEQUENCE [LARGE SCALE GENOMIC DNA]</scope>
    <source>
        <strain evidence="11">Nigerian</strain>
    </source>
</reference>
<dbReference type="InterPro" id="IPR000286">
    <property type="entry name" value="HDACs"/>
</dbReference>
<dbReference type="InterPro" id="IPR037138">
    <property type="entry name" value="His_deacetylse_dom_sf"/>
</dbReference>
<organism evidence="11">
    <name type="scientific">Xenopus tropicalis</name>
    <name type="common">Western clawed frog</name>
    <name type="synonym">Silurana tropicalis</name>
    <dbReference type="NCBI Taxonomy" id="8364"/>
    <lineage>
        <taxon>Eukaryota</taxon>
        <taxon>Metazoa</taxon>
        <taxon>Chordata</taxon>
        <taxon>Craniata</taxon>
        <taxon>Vertebrata</taxon>
        <taxon>Euteleostomi</taxon>
        <taxon>Amphibia</taxon>
        <taxon>Batrachia</taxon>
        <taxon>Anura</taxon>
        <taxon>Pipoidea</taxon>
        <taxon>Pipidae</taxon>
        <taxon>Xenopodinae</taxon>
        <taxon>Xenopus</taxon>
        <taxon>Silurana</taxon>
    </lineage>
</organism>
<evidence type="ECO:0000256" key="9">
    <source>
        <dbReference type="ARBA" id="ARBA00049416"/>
    </source>
</evidence>
<dbReference type="InterPro" id="IPR023801">
    <property type="entry name" value="His_deacetylse_dom"/>
</dbReference>
<comment type="catalytic activity">
    <reaction evidence="9">
        <text>N(6)-acetyl-L-lysyl-[histone] + H2O = L-lysyl-[histone] + acetate</text>
        <dbReference type="Rhea" id="RHEA:58196"/>
        <dbReference type="Rhea" id="RHEA-COMP:9845"/>
        <dbReference type="Rhea" id="RHEA-COMP:11338"/>
        <dbReference type="ChEBI" id="CHEBI:15377"/>
        <dbReference type="ChEBI" id="CHEBI:29969"/>
        <dbReference type="ChEBI" id="CHEBI:30089"/>
        <dbReference type="ChEBI" id="CHEBI:61930"/>
        <dbReference type="EC" id="3.5.1.98"/>
    </reaction>
    <physiologicalReaction direction="left-to-right" evidence="9">
        <dbReference type="Rhea" id="RHEA:58197"/>
    </physiologicalReaction>
</comment>
<evidence type="ECO:0000256" key="5">
    <source>
        <dbReference type="ARBA" id="ARBA00022801"/>
    </source>
</evidence>
<sequence length="700" mass="78383">MASGTALVYDEEMMSYKLLWDDQECSIEVPERLSSSYKRLQDYDLVKRCTQLPVREATDEEITLVHSSDYLEVVKSTQTMNEKELEEISRKYTAVFFHQNSFRCAKLSLGGTLQLVDAVLSGEVQNGMALVRPPGHHSQRDQGNGFCVFNNVAIAAEYAKKKYKLERILIVDWDVHHGQGIQYIFEEDPSVLYFSWHRYEHKTFWPYLSESDYNAVGRGKGTGFNINLPWNKVGMSNADYIAVFFHVLLPLAFEFNPELVLVSAGYDSAIGDPEGRMCATPECFSHLTSMLMNLADGKLCAVLEGGYNLRSLAESVCMTVRTLLGDPLPKLTGEMTPCHSALESIQNVRAAHSPYWKCLLCDGNLRSAHDPGSKENLDSQLSSDQQQNIDTAVFDSFLDSHMKEITFAAPPLRTCAVLPEGCSLALPDGVLLEEETATREHVIASSSLFPYELLEKESMLATLGKTLVVLNKLIAYQTMNAIALSPDSSVCAAVAIQHVLASEVKRLYCINIGDIGMKHESQNDGKFLCLNICGAYPTGMSNNRQIYVKWTECSDEYSSFFYILFCCILPLAYNYQPDFIIITTGCNRTIGDKDIALLVSLLQGLANGRIIAVIPETEPKLGEMLVKCMSGSPGEKHFGPHRAPPLEIIQDLNEKLLVIQKEWKMLQCSGNKRKGIKQRKRREQDVIYFRAGIYATKTFL</sequence>
<keyword evidence="6" id="KW-0539">Nucleus</keyword>
<proteinExistence type="inferred from homology"/>
<evidence type="ECO:0000259" key="10">
    <source>
        <dbReference type="Pfam" id="PF00850"/>
    </source>
</evidence>
<comment type="catalytic activity">
    <reaction evidence="7">
        <text>N(6)-acetyl-L-lysyl-[protein] + H2O = L-lysyl-[protein] + acetate</text>
        <dbReference type="Rhea" id="RHEA:58108"/>
        <dbReference type="Rhea" id="RHEA-COMP:9752"/>
        <dbReference type="Rhea" id="RHEA-COMP:10731"/>
        <dbReference type="ChEBI" id="CHEBI:15377"/>
        <dbReference type="ChEBI" id="CHEBI:29969"/>
        <dbReference type="ChEBI" id="CHEBI:30089"/>
        <dbReference type="ChEBI" id="CHEBI:61930"/>
    </reaction>
    <physiologicalReaction direction="left-to-right" evidence="7">
        <dbReference type="Rhea" id="RHEA:58109"/>
    </physiologicalReaction>
</comment>
<dbReference type="CDD" id="cd11683">
    <property type="entry name" value="HDAC10"/>
    <property type="match status" value="1"/>
</dbReference>
<evidence type="ECO:0000256" key="1">
    <source>
        <dbReference type="ARBA" id="ARBA00004123"/>
    </source>
</evidence>
<dbReference type="PRINTS" id="PR01270">
    <property type="entry name" value="HDASUPER"/>
</dbReference>
<feature type="domain" description="Histone deacetylase" evidence="10">
    <location>
        <begin position="28"/>
        <end position="323"/>
    </location>
</feature>
<keyword evidence="5" id="KW-0378">Hydrolase</keyword>
<name>A0A6I8Q6A6_XENTR</name>
<dbReference type="GO" id="GO:0005737">
    <property type="term" value="C:cytoplasm"/>
    <property type="evidence" value="ECO:0007669"/>
    <property type="project" value="UniProtKB-SubCell"/>
</dbReference>
<evidence type="ECO:0000256" key="2">
    <source>
        <dbReference type="ARBA" id="ARBA00004496"/>
    </source>
</evidence>
<dbReference type="Pfam" id="PF00850">
    <property type="entry name" value="Hist_deacetyl"/>
    <property type="match status" value="1"/>
</dbReference>
<evidence type="ECO:0000256" key="6">
    <source>
        <dbReference type="ARBA" id="ARBA00023242"/>
    </source>
</evidence>
<evidence type="ECO:0000256" key="8">
    <source>
        <dbReference type="ARBA" id="ARBA00049193"/>
    </source>
</evidence>
<dbReference type="PANTHER" id="PTHR10625">
    <property type="entry name" value="HISTONE DEACETYLASE HDAC1-RELATED"/>
    <property type="match status" value="1"/>
</dbReference>
<dbReference type="AlphaFoldDB" id="A0A6I8Q6A6"/>